<evidence type="ECO:0000313" key="3">
    <source>
        <dbReference type="Proteomes" id="UP000007842"/>
    </source>
</evidence>
<dbReference type="EMBL" id="CP003219">
    <property type="protein sequence ID" value="AEW94227.1"/>
    <property type="molecule type" value="Genomic_DNA"/>
</dbReference>
<accession>G8WRU3</accession>
<sequence>MIHRKVYYPEFPRECRSSARSATPHAGPVIAAHRRTA</sequence>
<reference evidence="3" key="1">
    <citation type="submission" date="2011-12" db="EMBL/GenBank/DDBJ databases">
        <title>Complete genome sequence of Streptomyces cattleya strain DSM 46488.</title>
        <authorList>
            <person name="Ou H.-Y."/>
            <person name="Li P."/>
            <person name="Zhao C."/>
            <person name="O'Hagan D."/>
            <person name="Deng Z."/>
        </authorList>
    </citation>
    <scope>NUCLEOTIDE SEQUENCE [LARGE SCALE GENOMIC DNA]</scope>
    <source>
        <strain evidence="3">ATCC 35852 / DSM 46488 / JCM 4925 / NBRC 14057 / NRRL 8057</strain>
    </source>
</reference>
<dbReference type="AlphaFoldDB" id="G8WRU3"/>
<dbReference type="HOGENOM" id="CLU_3349012_0_0_11"/>
<evidence type="ECO:0000313" key="2">
    <source>
        <dbReference type="EMBL" id="AEW94227.1"/>
    </source>
</evidence>
<name>G8WRU3_STREN</name>
<dbReference type="Proteomes" id="UP000007842">
    <property type="component" value="Chromosome"/>
</dbReference>
<proteinExistence type="predicted"/>
<keyword evidence="3" id="KW-1185">Reference proteome</keyword>
<protein>
    <submittedName>
        <fullName evidence="2">Uncharacterized protein</fullName>
    </submittedName>
</protein>
<dbReference type="PATRIC" id="fig|1003195.29.peg.1865"/>
<feature type="region of interest" description="Disordered" evidence="1">
    <location>
        <begin position="18"/>
        <end position="37"/>
    </location>
</feature>
<organism evidence="2 3">
    <name type="scientific">Streptantibioticus cattleyicolor (strain ATCC 35852 / DSM 46488 / JCM 4925 / NBRC 14057 / NRRL 8057)</name>
    <name type="common">Streptomyces cattleya</name>
    <dbReference type="NCBI Taxonomy" id="1003195"/>
    <lineage>
        <taxon>Bacteria</taxon>
        <taxon>Bacillati</taxon>
        <taxon>Actinomycetota</taxon>
        <taxon>Actinomycetes</taxon>
        <taxon>Kitasatosporales</taxon>
        <taxon>Streptomycetaceae</taxon>
        <taxon>Streptantibioticus</taxon>
    </lineage>
</organism>
<gene>
    <name evidence="2" type="ordered locus">SCATT_18560</name>
</gene>
<evidence type="ECO:0000256" key="1">
    <source>
        <dbReference type="SAM" id="MobiDB-lite"/>
    </source>
</evidence>
<dbReference type="KEGG" id="scy:SCATT_18560"/>